<evidence type="ECO:0000313" key="1">
    <source>
        <dbReference type="EMBL" id="QUC67008.1"/>
    </source>
</evidence>
<dbReference type="Proteomes" id="UP000682782">
    <property type="component" value="Chromosome"/>
</dbReference>
<name>A0AC61N753_9FIRM</name>
<proteinExistence type="predicted"/>
<reference evidence="1" key="1">
    <citation type="submission" date="2021-01" db="EMBL/GenBank/DDBJ databases">
        <title>Complete genome sequence of Clostridiales bacterium R-7.</title>
        <authorList>
            <person name="Mahoney-Kurpe S.C."/>
            <person name="Palevich N."/>
            <person name="Koike S."/>
            <person name="Moon C.D."/>
            <person name="Attwood G.T."/>
        </authorList>
    </citation>
    <scope>NUCLEOTIDE SEQUENCE</scope>
    <source>
        <strain evidence="1">R-7</strain>
    </source>
</reference>
<evidence type="ECO:0000313" key="2">
    <source>
        <dbReference type="Proteomes" id="UP000682782"/>
    </source>
</evidence>
<gene>
    <name evidence="1" type="primary">pheA</name>
    <name evidence="1" type="ORF">JYE49_14430</name>
</gene>
<accession>A0AC61N753</accession>
<keyword evidence="1" id="KW-0456">Lyase</keyword>
<keyword evidence="2" id="KW-1185">Reference proteome</keyword>
<organism evidence="1 2">
    <name type="scientific">Aristaeella hokkaidonensis</name>
    <dbReference type="NCBI Taxonomy" id="3046382"/>
    <lineage>
        <taxon>Bacteria</taxon>
        <taxon>Bacillati</taxon>
        <taxon>Bacillota</taxon>
        <taxon>Clostridia</taxon>
        <taxon>Eubacteriales</taxon>
        <taxon>Aristaeellaceae</taxon>
        <taxon>Aristaeella</taxon>
    </lineage>
</organism>
<protein>
    <submittedName>
        <fullName evidence="1">Prephenate dehydratase</fullName>
        <ecNumber evidence="1">4.2.1.51</ecNumber>
    </submittedName>
</protein>
<sequence length="380" mass="42744">MTIEELRAEIDRIDSDIIRLYGERLETASQIGRYKKEHHLPVSDPARERDVLNKVGEEAGEKNENGVRALFGFLMAQSRTNQLLEGREMSELGQLIRKSLKETPELFPEKATVACQGVEGAYSQQACEKIFRSPSIMYCKTFENVFSAIEKGLCDYGILPIENSLAGSVNSVYDQLISRKCYIVRSARVKIDHTLLVKPGTKLEDIREVWSHEQAIQQCSRLLTENKQWRVNISTNTAAAAQMVAESDRKDVAAISSAHCAPLYGLEILKTDIQNNSNNHTRFICISRKPEIYPGADHTSLMLALPNKPGALYQLLGRFYAEGINLSKLESRPVPGRDFEFMFCFDIDASVYSPAFARLIEELDVTLEKCAYLGSYSELA</sequence>
<dbReference type="EMBL" id="CP068393">
    <property type="protein sequence ID" value="QUC67008.1"/>
    <property type="molecule type" value="Genomic_DNA"/>
</dbReference>
<dbReference type="EC" id="4.2.1.51" evidence="1"/>